<evidence type="ECO:0000256" key="1">
    <source>
        <dbReference type="HAMAP-Rule" id="MF_00095"/>
    </source>
</evidence>
<dbReference type="EMBL" id="WSFT01000053">
    <property type="protein sequence ID" value="MBS4540038.1"/>
    <property type="molecule type" value="Genomic_DNA"/>
</dbReference>
<dbReference type="Gene3D" id="3.40.1350.60">
    <property type="match status" value="1"/>
</dbReference>
<evidence type="ECO:0000259" key="2">
    <source>
        <dbReference type="Pfam" id="PF03749"/>
    </source>
</evidence>
<proteinExistence type="inferred from homology"/>
<dbReference type="Proteomes" id="UP000724672">
    <property type="component" value="Unassembled WGS sequence"/>
</dbReference>
<dbReference type="Pfam" id="PF03749">
    <property type="entry name" value="SfsA"/>
    <property type="match status" value="1"/>
</dbReference>
<dbReference type="Gene3D" id="2.40.50.580">
    <property type="match status" value="1"/>
</dbReference>
<keyword evidence="5" id="KW-1185">Reference proteome</keyword>
<evidence type="ECO:0000259" key="3">
    <source>
        <dbReference type="Pfam" id="PF17746"/>
    </source>
</evidence>
<sequence length="234" mass="26691">MSKLAQVDITGELIEAKFIKRLNRFVAEISIDNEIHLSHVPNTGRMIELLVPGANIIVRRIYSIERKTKFDLLMVNHNGILVLIDSAMPNKILFHSLKNYQLPFFKDYIEVVKEVKYKNSRFDIALKGNINTLIEAKCVTYVDKDVARFPDAPTERGTKHVLELIESIEDGFEAAVIFVIQREDAQVFMPNHSMDPKFSKALKLAAKNNVKIKAIKCNVTDANIQLLEEIEVKL</sequence>
<dbReference type="InterPro" id="IPR005224">
    <property type="entry name" value="SfsA"/>
</dbReference>
<dbReference type="PANTHER" id="PTHR30545:SF2">
    <property type="entry name" value="SUGAR FERMENTATION STIMULATION PROTEIN A"/>
    <property type="match status" value="1"/>
</dbReference>
<dbReference type="GO" id="GO:0003677">
    <property type="term" value="F:DNA binding"/>
    <property type="evidence" value="ECO:0007669"/>
    <property type="project" value="InterPro"/>
</dbReference>
<comment type="caution">
    <text evidence="4">The sequence shown here is derived from an EMBL/GenBank/DDBJ whole genome shotgun (WGS) entry which is preliminary data.</text>
</comment>
<dbReference type="InterPro" id="IPR040452">
    <property type="entry name" value="SfsA_C"/>
</dbReference>
<dbReference type="CDD" id="cd22359">
    <property type="entry name" value="SfsA-like_bacterial"/>
    <property type="match status" value="1"/>
</dbReference>
<feature type="domain" description="Sugar fermentation stimulation protein C-terminal" evidence="2">
    <location>
        <begin position="88"/>
        <end position="221"/>
    </location>
</feature>
<dbReference type="RefSeq" id="WP_203367936.1">
    <property type="nucleotide sequence ID" value="NZ_WSFT01000053.1"/>
</dbReference>
<feature type="domain" description="SfsA N-terminal OB" evidence="3">
    <location>
        <begin position="19"/>
        <end position="84"/>
    </location>
</feature>
<dbReference type="PANTHER" id="PTHR30545">
    <property type="entry name" value="SUGAR FERMENTATION STIMULATION PROTEIN A"/>
    <property type="match status" value="1"/>
</dbReference>
<name>A0A942ZA64_9FIRM</name>
<comment type="similarity">
    <text evidence="1">Belongs to the SfsA family.</text>
</comment>
<dbReference type="HAMAP" id="MF_00095">
    <property type="entry name" value="SfsA"/>
    <property type="match status" value="1"/>
</dbReference>
<dbReference type="AlphaFoldDB" id="A0A942ZA64"/>
<evidence type="ECO:0000313" key="4">
    <source>
        <dbReference type="EMBL" id="MBS4540038.1"/>
    </source>
</evidence>
<dbReference type="Pfam" id="PF17746">
    <property type="entry name" value="SfsA_N"/>
    <property type="match status" value="1"/>
</dbReference>
<organism evidence="4 5">
    <name type="scientific">Anaeromonas frigoriresistens</name>
    <dbReference type="NCBI Taxonomy" id="2683708"/>
    <lineage>
        <taxon>Bacteria</taxon>
        <taxon>Bacillati</taxon>
        <taxon>Bacillota</taxon>
        <taxon>Tissierellia</taxon>
        <taxon>Tissierellales</taxon>
        <taxon>Thermohalobacteraceae</taxon>
        <taxon>Anaeromonas</taxon>
    </lineage>
</organism>
<reference evidence="4" key="1">
    <citation type="submission" date="2019-12" db="EMBL/GenBank/DDBJ databases">
        <title>Clostridiaceae gen. nov. sp. nov., isolated from sediment in Xinjiang, China.</title>
        <authorList>
            <person name="Zhang R."/>
        </authorList>
    </citation>
    <scope>NUCLEOTIDE SEQUENCE</scope>
    <source>
        <strain evidence="4">D2Q-11</strain>
    </source>
</reference>
<accession>A0A942ZA64</accession>
<evidence type="ECO:0000313" key="5">
    <source>
        <dbReference type="Proteomes" id="UP000724672"/>
    </source>
</evidence>
<dbReference type="NCBIfam" id="TIGR00230">
    <property type="entry name" value="sfsA"/>
    <property type="match status" value="1"/>
</dbReference>
<gene>
    <name evidence="1 4" type="primary">sfsA</name>
    <name evidence="4" type="ORF">GOQ27_16290</name>
</gene>
<dbReference type="InterPro" id="IPR041465">
    <property type="entry name" value="SfsA_N"/>
</dbReference>
<protein>
    <recommendedName>
        <fullName evidence="1">Sugar fermentation stimulation protein homolog</fullName>
    </recommendedName>
</protein>